<evidence type="ECO:0000313" key="3">
    <source>
        <dbReference type="Proteomes" id="UP000752292"/>
    </source>
</evidence>
<dbReference type="InterPro" id="IPR029058">
    <property type="entry name" value="AB_hydrolase_fold"/>
</dbReference>
<dbReference type="AlphaFoldDB" id="A0A932ZUT3"/>
<accession>A0A932ZUT3</accession>
<name>A0A932ZUT3_UNCTE</name>
<sequence length="303" mass="33325">MARTTIEGSAHWTRRAGADLYLWRKRKKGLRAPRGTVILVHGSSMASTPSFDLQVKGEPGSSLMDYLAGRGFDAWCVDFEGYGRSTKHRPVPCGIERGADDLLAAARAVRKISGAKSFMLYGISSGALRAALFAQRNPRLVKRLILDAFVWTGKDSPTLAERRKRYAGVAPESRRPVNPAFVESIFTRDHPGTAAPAVIRAFARAVCALDDSIPNGTYIDMCERLPLVDPAKITSPVLITRGQYDGIASFGDILEFFRLLPSPDKQLAVMPGIAHASLQEKNRLIVFHLIERFFGQPDPVYKG</sequence>
<comment type="caution">
    <text evidence="2">The sequence shown here is derived from an EMBL/GenBank/DDBJ whole genome shotgun (WGS) entry which is preliminary data.</text>
</comment>
<dbReference type="InterPro" id="IPR022742">
    <property type="entry name" value="Hydrolase_4"/>
</dbReference>
<dbReference type="SUPFAM" id="SSF53474">
    <property type="entry name" value="alpha/beta-Hydrolases"/>
    <property type="match status" value="1"/>
</dbReference>
<dbReference type="EMBL" id="JACQRX010000376">
    <property type="protein sequence ID" value="MBI4252507.1"/>
    <property type="molecule type" value="Genomic_DNA"/>
</dbReference>
<evidence type="ECO:0000313" key="2">
    <source>
        <dbReference type="EMBL" id="MBI4252507.1"/>
    </source>
</evidence>
<dbReference type="PANTHER" id="PTHR43798">
    <property type="entry name" value="MONOACYLGLYCEROL LIPASE"/>
    <property type="match status" value="1"/>
</dbReference>
<protein>
    <submittedName>
        <fullName evidence="2">Alpha/beta fold hydrolase</fullName>
    </submittedName>
</protein>
<proteinExistence type="predicted"/>
<dbReference type="GO" id="GO:0016020">
    <property type="term" value="C:membrane"/>
    <property type="evidence" value="ECO:0007669"/>
    <property type="project" value="TreeGrafter"/>
</dbReference>
<reference evidence="2" key="1">
    <citation type="submission" date="2020-07" db="EMBL/GenBank/DDBJ databases">
        <title>Huge and variable diversity of episymbiotic CPR bacteria and DPANN archaea in groundwater ecosystems.</title>
        <authorList>
            <person name="He C.Y."/>
            <person name="Keren R."/>
            <person name="Whittaker M."/>
            <person name="Farag I.F."/>
            <person name="Doudna J."/>
            <person name="Cate J.H.D."/>
            <person name="Banfield J.F."/>
        </authorList>
    </citation>
    <scope>NUCLEOTIDE SEQUENCE</scope>
    <source>
        <strain evidence="2">NC_groundwater_1370_Ag_S-0.2um_69_93</strain>
    </source>
</reference>
<dbReference type="PANTHER" id="PTHR43798:SF33">
    <property type="entry name" value="HYDROLASE, PUTATIVE (AFU_ORTHOLOGUE AFUA_2G14860)-RELATED"/>
    <property type="match status" value="1"/>
</dbReference>
<dbReference type="InterPro" id="IPR050266">
    <property type="entry name" value="AB_hydrolase_sf"/>
</dbReference>
<dbReference type="GO" id="GO:0016787">
    <property type="term" value="F:hydrolase activity"/>
    <property type="evidence" value="ECO:0007669"/>
    <property type="project" value="UniProtKB-KW"/>
</dbReference>
<dbReference type="Proteomes" id="UP000752292">
    <property type="component" value="Unassembled WGS sequence"/>
</dbReference>
<dbReference type="Gene3D" id="3.40.50.1820">
    <property type="entry name" value="alpha/beta hydrolase"/>
    <property type="match status" value="1"/>
</dbReference>
<dbReference type="Pfam" id="PF12146">
    <property type="entry name" value="Hydrolase_4"/>
    <property type="match status" value="1"/>
</dbReference>
<feature type="domain" description="Serine aminopeptidase S33" evidence="1">
    <location>
        <begin position="33"/>
        <end position="282"/>
    </location>
</feature>
<evidence type="ECO:0000259" key="1">
    <source>
        <dbReference type="Pfam" id="PF12146"/>
    </source>
</evidence>
<gene>
    <name evidence="2" type="ORF">HY618_08615</name>
</gene>
<keyword evidence="2" id="KW-0378">Hydrolase</keyword>
<organism evidence="2 3">
    <name type="scientific">Tectimicrobiota bacterium</name>
    <dbReference type="NCBI Taxonomy" id="2528274"/>
    <lineage>
        <taxon>Bacteria</taxon>
        <taxon>Pseudomonadati</taxon>
        <taxon>Nitrospinota/Tectimicrobiota group</taxon>
        <taxon>Candidatus Tectimicrobiota</taxon>
    </lineage>
</organism>